<reference evidence="2 3" key="1">
    <citation type="submission" date="2009-08" db="EMBL/GenBank/DDBJ databases">
        <title>The Genome Sequence of Spizellomyces punctatus strain DAOM BR117.</title>
        <authorList>
            <consortium name="The Broad Institute Genome Sequencing Platform"/>
            <person name="Russ C."/>
            <person name="Cuomo C."/>
            <person name="Shea T."/>
            <person name="Young S.K."/>
            <person name="Zeng Q."/>
            <person name="Koehrsen M."/>
            <person name="Haas B."/>
            <person name="Borodovsky M."/>
            <person name="Guigo R."/>
            <person name="Alvarado L."/>
            <person name="Berlin A."/>
            <person name="Bochicchio J."/>
            <person name="Borenstein D."/>
            <person name="Chapman S."/>
            <person name="Chen Z."/>
            <person name="Engels R."/>
            <person name="Freedman E."/>
            <person name="Gellesch M."/>
            <person name="Goldberg J."/>
            <person name="Griggs A."/>
            <person name="Gujja S."/>
            <person name="Heiman D."/>
            <person name="Hepburn T."/>
            <person name="Howarth C."/>
            <person name="Jen D."/>
            <person name="Larson L."/>
            <person name="Lewis B."/>
            <person name="Mehta T."/>
            <person name="Park D."/>
            <person name="Pearson M."/>
            <person name="Roberts A."/>
            <person name="Saif S."/>
            <person name="Shenoy N."/>
            <person name="Sisk P."/>
            <person name="Stolte C."/>
            <person name="Sykes S."/>
            <person name="Thomson T."/>
            <person name="Walk T."/>
            <person name="White J."/>
            <person name="Yandava C."/>
            <person name="Burger G."/>
            <person name="Gray M.W."/>
            <person name="Holland P.W.H."/>
            <person name="King N."/>
            <person name="Lang F.B.F."/>
            <person name="Roger A.J."/>
            <person name="Ruiz-Trillo I."/>
            <person name="Lander E."/>
            <person name="Nusbaum C."/>
        </authorList>
    </citation>
    <scope>NUCLEOTIDE SEQUENCE [LARGE SCALE GENOMIC DNA]</scope>
    <source>
        <strain evidence="2 3">DAOM BR117</strain>
    </source>
</reference>
<feature type="region of interest" description="Disordered" evidence="1">
    <location>
        <begin position="1"/>
        <end position="181"/>
    </location>
</feature>
<evidence type="ECO:0000313" key="2">
    <source>
        <dbReference type="EMBL" id="KND04846.1"/>
    </source>
</evidence>
<dbReference type="VEuPathDB" id="FungiDB:SPPG_00546"/>
<feature type="compositionally biased region" description="Polar residues" evidence="1">
    <location>
        <begin position="106"/>
        <end position="150"/>
    </location>
</feature>
<feature type="region of interest" description="Disordered" evidence="1">
    <location>
        <begin position="275"/>
        <end position="309"/>
    </location>
</feature>
<dbReference type="OrthoDB" id="10368742at2759"/>
<protein>
    <submittedName>
        <fullName evidence="2">Uncharacterized protein</fullName>
    </submittedName>
</protein>
<dbReference type="Proteomes" id="UP000053201">
    <property type="component" value="Unassembled WGS sequence"/>
</dbReference>
<gene>
    <name evidence="2" type="ORF">SPPG_00546</name>
</gene>
<feature type="compositionally biased region" description="Basic and acidic residues" evidence="1">
    <location>
        <begin position="299"/>
        <end position="309"/>
    </location>
</feature>
<dbReference type="AlphaFoldDB" id="A0A0L0HU10"/>
<evidence type="ECO:0000313" key="3">
    <source>
        <dbReference type="Proteomes" id="UP000053201"/>
    </source>
</evidence>
<evidence type="ECO:0000256" key="1">
    <source>
        <dbReference type="SAM" id="MobiDB-lite"/>
    </source>
</evidence>
<sequence length="309" mass="34051">MEDVTVIDESIPQTQYQDSADNVGKGIKEPCPERRRTVQRRKLSSGRVRACERRTFTQRPKPPAEVDKDSPPPLPPPLLPHLLSQGQPSPSRSSTSLHLPMFRLATKTTSTDTVTRANLQGSSSSPQNGINLYKQSRLSHNAIPTRSSIPSEGERAHEVPSAKSPKAGQSLKQRSETRSAMPQTMIKCTSVNATIAFPTKMRNPLLQRLIKNPAASPVATKKPDPPKGKSGLCEDFVRRAPLSPARPNCPGNPSSITAPVTPVYRKTKLMGLALDEASDDKRQPKRKRLELWQAGTNSTRKEKATFRLF</sequence>
<dbReference type="EMBL" id="KQ257450">
    <property type="protein sequence ID" value="KND04846.1"/>
    <property type="molecule type" value="Genomic_DNA"/>
</dbReference>
<feature type="compositionally biased region" description="Polar residues" evidence="1">
    <location>
        <begin position="11"/>
        <end position="20"/>
    </location>
</feature>
<dbReference type="InParanoid" id="A0A0L0HU10"/>
<dbReference type="GeneID" id="27684266"/>
<feature type="region of interest" description="Disordered" evidence="1">
    <location>
        <begin position="212"/>
        <end position="231"/>
    </location>
</feature>
<name>A0A0L0HU10_SPIPD</name>
<feature type="compositionally biased region" description="Basic and acidic residues" evidence="1">
    <location>
        <begin position="26"/>
        <end position="36"/>
    </location>
</feature>
<dbReference type="RefSeq" id="XP_016612885.1">
    <property type="nucleotide sequence ID" value="XM_016748873.1"/>
</dbReference>
<keyword evidence="3" id="KW-1185">Reference proteome</keyword>
<organism evidence="2 3">
    <name type="scientific">Spizellomyces punctatus (strain DAOM BR117)</name>
    <dbReference type="NCBI Taxonomy" id="645134"/>
    <lineage>
        <taxon>Eukaryota</taxon>
        <taxon>Fungi</taxon>
        <taxon>Fungi incertae sedis</taxon>
        <taxon>Chytridiomycota</taxon>
        <taxon>Chytridiomycota incertae sedis</taxon>
        <taxon>Chytridiomycetes</taxon>
        <taxon>Spizellomycetales</taxon>
        <taxon>Spizellomycetaceae</taxon>
        <taxon>Spizellomyces</taxon>
    </lineage>
</organism>
<proteinExistence type="predicted"/>
<feature type="compositionally biased region" description="Low complexity" evidence="1">
    <location>
        <begin position="80"/>
        <end position="91"/>
    </location>
</feature>
<accession>A0A0L0HU10</accession>